<reference evidence="2 3" key="1">
    <citation type="submission" date="2024-04" db="EMBL/GenBank/DDBJ databases">
        <authorList>
            <person name="Fracassetti M."/>
        </authorList>
    </citation>
    <scope>NUCLEOTIDE SEQUENCE [LARGE SCALE GENOMIC DNA]</scope>
</reference>
<accession>A0AAV2CUG7</accession>
<feature type="region of interest" description="Disordered" evidence="1">
    <location>
        <begin position="1"/>
        <end position="102"/>
    </location>
</feature>
<gene>
    <name evidence="2" type="ORF">LTRI10_LOCUS7658</name>
</gene>
<protein>
    <submittedName>
        <fullName evidence="2">Uncharacterized protein</fullName>
    </submittedName>
</protein>
<keyword evidence="3" id="KW-1185">Reference proteome</keyword>
<proteinExistence type="predicted"/>
<feature type="compositionally biased region" description="Pro residues" evidence="1">
    <location>
        <begin position="16"/>
        <end position="29"/>
    </location>
</feature>
<sequence length="102" mass="10984">MTVILRFSKSHAEPATGPPRPSSSPPQIGPSPTRSGPASRHPSTPLARKQLAAQQPLPARRIALTKPTSPARARVKHHRPQSCRGPLRQSPQHSKNVAFAVI</sequence>
<organism evidence="2 3">
    <name type="scientific">Linum trigynum</name>
    <dbReference type="NCBI Taxonomy" id="586398"/>
    <lineage>
        <taxon>Eukaryota</taxon>
        <taxon>Viridiplantae</taxon>
        <taxon>Streptophyta</taxon>
        <taxon>Embryophyta</taxon>
        <taxon>Tracheophyta</taxon>
        <taxon>Spermatophyta</taxon>
        <taxon>Magnoliopsida</taxon>
        <taxon>eudicotyledons</taxon>
        <taxon>Gunneridae</taxon>
        <taxon>Pentapetalae</taxon>
        <taxon>rosids</taxon>
        <taxon>fabids</taxon>
        <taxon>Malpighiales</taxon>
        <taxon>Linaceae</taxon>
        <taxon>Linum</taxon>
    </lineage>
</organism>
<dbReference type="EMBL" id="OZ034814">
    <property type="protein sequence ID" value="CAL1360208.1"/>
    <property type="molecule type" value="Genomic_DNA"/>
</dbReference>
<evidence type="ECO:0000256" key="1">
    <source>
        <dbReference type="SAM" id="MobiDB-lite"/>
    </source>
</evidence>
<dbReference type="AlphaFoldDB" id="A0AAV2CUG7"/>
<dbReference type="Proteomes" id="UP001497516">
    <property type="component" value="Chromosome 10"/>
</dbReference>
<name>A0AAV2CUG7_9ROSI</name>
<evidence type="ECO:0000313" key="2">
    <source>
        <dbReference type="EMBL" id="CAL1360208.1"/>
    </source>
</evidence>
<evidence type="ECO:0000313" key="3">
    <source>
        <dbReference type="Proteomes" id="UP001497516"/>
    </source>
</evidence>